<keyword evidence="4" id="KW-1003">Cell membrane</keyword>
<accession>A0ABD6CFZ0</accession>
<evidence type="ECO:0000256" key="9">
    <source>
        <dbReference type="ARBA" id="ARBA00023136"/>
    </source>
</evidence>
<keyword evidence="2" id="KW-0813">Transport</keyword>
<name>A0ABD6CFZ0_9EURY</name>
<keyword evidence="10" id="KW-0739">Sodium transport</keyword>
<reference evidence="13 14" key="1">
    <citation type="journal article" date="2019" name="Int. J. Syst. Evol. Microbiol.">
        <title>The Global Catalogue of Microorganisms (GCM) 10K type strain sequencing project: providing services to taxonomists for standard genome sequencing and annotation.</title>
        <authorList>
            <consortium name="The Broad Institute Genomics Platform"/>
            <consortium name="The Broad Institute Genome Sequencing Center for Infectious Disease"/>
            <person name="Wu L."/>
            <person name="Ma J."/>
        </authorList>
    </citation>
    <scope>NUCLEOTIDE SEQUENCE [LARGE SCALE GENOMIC DNA]</scope>
    <source>
        <strain evidence="13 14">CGMCC 1.12125</strain>
    </source>
</reference>
<gene>
    <name evidence="13" type="ORF">ACFR9U_18325</name>
</gene>
<keyword evidence="7" id="KW-0915">Sodium</keyword>
<organism evidence="13 14">
    <name type="scientific">Halorientalis brevis</name>
    <dbReference type="NCBI Taxonomy" id="1126241"/>
    <lineage>
        <taxon>Archaea</taxon>
        <taxon>Methanobacteriati</taxon>
        <taxon>Methanobacteriota</taxon>
        <taxon>Stenosarchaea group</taxon>
        <taxon>Halobacteria</taxon>
        <taxon>Halobacteriales</taxon>
        <taxon>Haloarculaceae</taxon>
        <taxon>Halorientalis</taxon>
    </lineage>
</organism>
<evidence type="ECO:0000256" key="6">
    <source>
        <dbReference type="ARBA" id="ARBA00022989"/>
    </source>
</evidence>
<dbReference type="Gene3D" id="6.10.140.1330">
    <property type="match status" value="1"/>
</dbReference>
<dbReference type="PANTHER" id="PTHR10110:SF195">
    <property type="entry name" value="NA(+)_H(+) ANTIPORTER NHAS2"/>
    <property type="match status" value="1"/>
</dbReference>
<dbReference type="GO" id="GO:0015297">
    <property type="term" value="F:antiporter activity"/>
    <property type="evidence" value="ECO:0007669"/>
    <property type="project" value="UniProtKB-KW"/>
</dbReference>
<proteinExistence type="predicted"/>
<feature type="transmembrane region" description="Helical" evidence="11">
    <location>
        <begin position="311"/>
        <end position="332"/>
    </location>
</feature>
<dbReference type="RefSeq" id="WP_247378592.1">
    <property type="nucleotide sequence ID" value="NZ_JALLGV010000005.1"/>
</dbReference>
<evidence type="ECO:0000259" key="12">
    <source>
        <dbReference type="Pfam" id="PF00999"/>
    </source>
</evidence>
<evidence type="ECO:0000313" key="14">
    <source>
        <dbReference type="Proteomes" id="UP001597119"/>
    </source>
</evidence>
<dbReference type="AlphaFoldDB" id="A0ABD6CFZ0"/>
<keyword evidence="14" id="KW-1185">Reference proteome</keyword>
<comment type="caution">
    <text evidence="13">The sequence shown here is derived from an EMBL/GenBank/DDBJ whole genome shotgun (WGS) entry which is preliminary data.</text>
</comment>
<evidence type="ECO:0000256" key="3">
    <source>
        <dbReference type="ARBA" id="ARBA00022449"/>
    </source>
</evidence>
<dbReference type="Pfam" id="PF00999">
    <property type="entry name" value="Na_H_Exchanger"/>
    <property type="match status" value="1"/>
</dbReference>
<feature type="transmembrane region" description="Helical" evidence="11">
    <location>
        <begin position="382"/>
        <end position="403"/>
    </location>
</feature>
<dbReference type="GO" id="GO:0006814">
    <property type="term" value="P:sodium ion transport"/>
    <property type="evidence" value="ECO:0007669"/>
    <property type="project" value="UniProtKB-KW"/>
</dbReference>
<dbReference type="GO" id="GO:0005886">
    <property type="term" value="C:plasma membrane"/>
    <property type="evidence" value="ECO:0007669"/>
    <property type="project" value="UniProtKB-SubCell"/>
</dbReference>
<sequence>MSEIELFLRNVVVLFAVAFAVRLVVDWAGQLSYTGLLVAVGLGISITDVPLGIRLSSDVILVGFVPAIVFDGALGISIRDMTEDIVPILLLTVVGLPIAIGLLAAVGTLGWGFPPLIAVLFATIVLPTDPAAVLSVFEEQDVATDLSVMVEGESLLNDGVAIAIFSTVLTTHQASATPQQAFAQLTTPSGLATVGITVLVVGGGGVLFGLLVGTIGHAVERRLTDRSGVVLLTVIVAYGGFLVAEELLGVSGVLAVVGAGLVMVPHESSRGGIDAQETFVEYSWEFTAFLASTLLYLLIGSQVEPSQFLRYWHLVVGAAVLVVAVRGLTVYPLVAVSNRVSSSPVTRSWQHLMVWGGFHTVVPVALALSLPPAFPYRDEIQATVFGVAIFGTVIQGLLMPAVIRTIGVGSE</sequence>
<dbReference type="PANTHER" id="PTHR10110">
    <property type="entry name" value="SODIUM/HYDROGEN EXCHANGER"/>
    <property type="match status" value="1"/>
</dbReference>
<feature type="transmembrane region" description="Helical" evidence="11">
    <location>
        <begin position="352"/>
        <end position="370"/>
    </location>
</feature>
<keyword evidence="6 11" id="KW-1133">Transmembrane helix</keyword>
<feature type="transmembrane region" description="Helical" evidence="11">
    <location>
        <begin position="85"/>
        <end position="106"/>
    </location>
</feature>
<keyword evidence="8" id="KW-0406">Ion transport</keyword>
<protein>
    <submittedName>
        <fullName evidence="13">Cation:proton antiporter</fullName>
    </submittedName>
</protein>
<feature type="transmembrane region" description="Helical" evidence="11">
    <location>
        <begin position="6"/>
        <end position="25"/>
    </location>
</feature>
<evidence type="ECO:0000313" key="13">
    <source>
        <dbReference type="EMBL" id="MFD1588939.1"/>
    </source>
</evidence>
<dbReference type="InterPro" id="IPR018422">
    <property type="entry name" value="Cation/H_exchanger_CPA1"/>
</dbReference>
<keyword evidence="3" id="KW-0050">Antiport</keyword>
<evidence type="ECO:0000256" key="2">
    <source>
        <dbReference type="ARBA" id="ARBA00022448"/>
    </source>
</evidence>
<evidence type="ECO:0000256" key="4">
    <source>
        <dbReference type="ARBA" id="ARBA00022475"/>
    </source>
</evidence>
<feature type="transmembrane region" description="Helical" evidence="11">
    <location>
        <begin position="229"/>
        <end position="262"/>
    </location>
</feature>
<evidence type="ECO:0000256" key="11">
    <source>
        <dbReference type="SAM" id="Phobius"/>
    </source>
</evidence>
<evidence type="ECO:0000256" key="1">
    <source>
        <dbReference type="ARBA" id="ARBA00004651"/>
    </source>
</evidence>
<dbReference type="EMBL" id="JBHUDJ010000014">
    <property type="protein sequence ID" value="MFD1588939.1"/>
    <property type="molecule type" value="Genomic_DNA"/>
</dbReference>
<dbReference type="InterPro" id="IPR006153">
    <property type="entry name" value="Cation/H_exchanger_TM"/>
</dbReference>
<evidence type="ECO:0000256" key="5">
    <source>
        <dbReference type="ARBA" id="ARBA00022692"/>
    </source>
</evidence>
<feature type="transmembrane region" description="Helical" evidence="11">
    <location>
        <begin position="194"/>
        <end position="217"/>
    </location>
</feature>
<evidence type="ECO:0000256" key="7">
    <source>
        <dbReference type="ARBA" id="ARBA00023053"/>
    </source>
</evidence>
<dbReference type="Proteomes" id="UP001597119">
    <property type="component" value="Unassembled WGS sequence"/>
</dbReference>
<keyword evidence="5 11" id="KW-0812">Transmembrane</keyword>
<feature type="transmembrane region" description="Helical" evidence="11">
    <location>
        <begin position="282"/>
        <end position="299"/>
    </location>
</feature>
<evidence type="ECO:0000256" key="8">
    <source>
        <dbReference type="ARBA" id="ARBA00023065"/>
    </source>
</evidence>
<keyword evidence="9 11" id="KW-0472">Membrane</keyword>
<feature type="transmembrane region" description="Helical" evidence="11">
    <location>
        <begin position="59"/>
        <end position="78"/>
    </location>
</feature>
<feature type="domain" description="Cation/H+ exchanger transmembrane" evidence="12">
    <location>
        <begin position="17"/>
        <end position="402"/>
    </location>
</feature>
<evidence type="ECO:0000256" key="10">
    <source>
        <dbReference type="ARBA" id="ARBA00023201"/>
    </source>
</evidence>
<comment type="subcellular location">
    <subcellularLocation>
        <location evidence="1">Cell membrane</location>
        <topology evidence="1">Multi-pass membrane protein</topology>
    </subcellularLocation>
</comment>